<evidence type="ECO:0000259" key="8">
    <source>
        <dbReference type="Pfam" id="PF22638"/>
    </source>
</evidence>
<evidence type="ECO:0000256" key="2">
    <source>
        <dbReference type="ARBA" id="ARBA00004613"/>
    </source>
</evidence>
<proteinExistence type="inferred from homology"/>
<dbReference type="PANTHER" id="PTHR30033:SF1">
    <property type="entry name" value="FLAGELLAR HOOK-ASSOCIATED PROTEIN 1"/>
    <property type="match status" value="1"/>
</dbReference>
<dbReference type="InterPro" id="IPR002371">
    <property type="entry name" value="FlgK"/>
</dbReference>
<keyword evidence="10" id="KW-1185">Reference proteome</keyword>
<dbReference type="GO" id="GO:0044780">
    <property type="term" value="P:bacterial-type flagellum assembly"/>
    <property type="evidence" value="ECO:0007669"/>
    <property type="project" value="InterPro"/>
</dbReference>
<dbReference type="GO" id="GO:0005576">
    <property type="term" value="C:extracellular region"/>
    <property type="evidence" value="ECO:0007669"/>
    <property type="project" value="UniProtKB-SubCell"/>
</dbReference>
<gene>
    <name evidence="9" type="primary">flgK</name>
    <name evidence="9" type="ORF">NYR54_02960</name>
</gene>
<dbReference type="SUPFAM" id="SSF64518">
    <property type="entry name" value="Phase 1 flagellin"/>
    <property type="match status" value="1"/>
</dbReference>
<organism evidence="9 10">
    <name type="scientific">Chelativorans petroleitrophicus</name>
    <dbReference type="NCBI Taxonomy" id="2975484"/>
    <lineage>
        <taxon>Bacteria</taxon>
        <taxon>Pseudomonadati</taxon>
        <taxon>Pseudomonadota</taxon>
        <taxon>Alphaproteobacteria</taxon>
        <taxon>Hyphomicrobiales</taxon>
        <taxon>Phyllobacteriaceae</taxon>
        <taxon>Chelativorans</taxon>
    </lineage>
</organism>
<evidence type="ECO:0000256" key="4">
    <source>
        <dbReference type="ARBA" id="ARBA00016244"/>
    </source>
</evidence>
<evidence type="ECO:0000256" key="3">
    <source>
        <dbReference type="ARBA" id="ARBA00009677"/>
    </source>
</evidence>
<sequence>MSLTSALSIAQSALFNTSRQTSIVSRNVSEASNPDYARRSAVLSSMAPGARIAEIRRATNAVLFRQNLAAISGAEAQSVLTERLDTLRLRVNGADNAASPAAALGALQEALQAYAATPSNRALAAAAVEAARGMVRSLNEGAAAVQSFRAEVDRDIAAAVNDLNRLLGEFETANRQVVAGTRTGQDVSDALDRRDALLKQISAIVPVSVITRADNDVILTTADGVTLFETVPRPVAFAATPVYAAGTVGNPVFIDGVPLAPGQGGNTSAMGSLAALLQLRDDAAVTMQRQLDEIARGVIMAFAEPPSGAASTGLFVWTEEDGTPHTDLPAAGGIVDGLAGRIELSSVVVSNPERLRDGISYTFNTDGSASYSELLHSFLDKLDEPFSFHAEAGLDDTASLSAFTAQSIGWLEGLRQNAAGGLEAKGALARHTAEILSNATGVNIDEEMALLLELERAYEASARIIRVVDEMLSRLMEVAGRP</sequence>
<comment type="caution">
    <text evidence="9">The sequence shown here is derived from an EMBL/GenBank/DDBJ whole genome shotgun (WGS) entry which is preliminary data.</text>
</comment>
<evidence type="ECO:0000256" key="1">
    <source>
        <dbReference type="ARBA" id="ARBA00004365"/>
    </source>
</evidence>
<dbReference type="Pfam" id="PF22638">
    <property type="entry name" value="FlgK_D1"/>
    <property type="match status" value="1"/>
</dbReference>
<accession>A0A9X2X551</accession>
<keyword evidence="9" id="KW-0966">Cell projection</keyword>
<keyword evidence="9" id="KW-0282">Flagellum</keyword>
<dbReference type="NCBIfam" id="TIGR02492">
    <property type="entry name" value="flgK_ends"/>
    <property type="match status" value="1"/>
</dbReference>
<dbReference type="InterPro" id="IPR010930">
    <property type="entry name" value="Flg_bb/hook_C_dom"/>
</dbReference>
<dbReference type="Proteomes" id="UP001149009">
    <property type="component" value="Unassembled WGS sequence"/>
</dbReference>
<keyword evidence="6" id="KW-0975">Bacterial flagellum</keyword>
<evidence type="ECO:0000256" key="6">
    <source>
        <dbReference type="ARBA" id="ARBA00023143"/>
    </source>
</evidence>
<reference evidence="9" key="1">
    <citation type="submission" date="2022-08" db="EMBL/GenBank/DDBJ databases">
        <title>Chelativorans sichuanense sp. nov., a paraffin oil-degrading bacterium isolated from a mixture of oil-based drill cuttings and paddy soil.</title>
        <authorList>
            <person name="Yu J."/>
            <person name="Liu H."/>
            <person name="Chen Q."/>
        </authorList>
    </citation>
    <scope>NUCLEOTIDE SEQUENCE</scope>
    <source>
        <strain evidence="9">SCAU 2101</strain>
    </source>
</reference>
<evidence type="ECO:0000313" key="9">
    <source>
        <dbReference type="EMBL" id="MCT8989262.1"/>
    </source>
</evidence>
<feature type="domain" description="Flagellar hook-associated protein FlgK helical" evidence="8">
    <location>
        <begin position="97"/>
        <end position="302"/>
    </location>
</feature>
<dbReference type="PANTHER" id="PTHR30033">
    <property type="entry name" value="FLAGELLAR HOOK-ASSOCIATED PROTEIN 1"/>
    <property type="match status" value="1"/>
</dbReference>
<keyword evidence="5" id="KW-0964">Secreted</keyword>
<evidence type="ECO:0000259" key="7">
    <source>
        <dbReference type="Pfam" id="PF06429"/>
    </source>
</evidence>
<comment type="similarity">
    <text evidence="3">Belongs to the flagella basal body rod proteins family.</text>
</comment>
<dbReference type="Pfam" id="PF06429">
    <property type="entry name" value="Flg_bbr_C"/>
    <property type="match status" value="1"/>
</dbReference>
<evidence type="ECO:0000313" key="10">
    <source>
        <dbReference type="Proteomes" id="UP001149009"/>
    </source>
</evidence>
<dbReference type="GO" id="GO:0009424">
    <property type="term" value="C:bacterial-type flagellum hook"/>
    <property type="evidence" value="ECO:0007669"/>
    <property type="project" value="InterPro"/>
</dbReference>
<dbReference type="RefSeq" id="WP_261513965.1">
    <property type="nucleotide sequence ID" value="NZ_JAODNV010000004.1"/>
</dbReference>
<evidence type="ECO:0000256" key="5">
    <source>
        <dbReference type="ARBA" id="ARBA00022525"/>
    </source>
</evidence>
<dbReference type="GO" id="GO:0005198">
    <property type="term" value="F:structural molecule activity"/>
    <property type="evidence" value="ECO:0007669"/>
    <property type="project" value="InterPro"/>
</dbReference>
<feature type="domain" description="Flagellar basal-body/hook protein C-terminal" evidence="7">
    <location>
        <begin position="439"/>
        <end position="476"/>
    </location>
</feature>
<name>A0A9X2X551_9HYPH</name>
<keyword evidence="9" id="KW-0969">Cilium</keyword>
<dbReference type="InterPro" id="IPR053927">
    <property type="entry name" value="FlgK_helical"/>
</dbReference>
<dbReference type="EMBL" id="JAODNV010000004">
    <property type="protein sequence ID" value="MCT8989262.1"/>
    <property type="molecule type" value="Genomic_DNA"/>
</dbReference>
<protein>
    <recommendedName>
        <fullName evidence="4">Flagellar hook-associated protein 1</fullName>
    </recommendedName>
</protein>
<comment type="subcellular location">
    <subcellularLocation>
        <location evidence="1">Bacterial flagellum</location>
    </subcellularLocation>
    <subcellularLocation>
        <location evidence="2">Secreted</location>
    </subcellularLocation>
</comment>
<dbReference type="AlphaFoldDB" id="A0A9X2X551"/>